<sequence length="247" mass="26924">MPLFEAQGLAKRFGDQVVLQNVSLAFDEGMLAGIMGPNGAGKTTCFHLLTGRYKPDRGCVRFAGEDITGLPPRVIARKGIARSFQAMNLFNDDSALDNVLVATPFVRQHGFDPWRDLGADSGAQDAAAQVLARVGLKGKEHVPAKRLSYGDRRALEIGVALAAAPRLMFLDEPTAGLGADGTARLVELIGELRRQLTIVIIEHDMRFLFGLADRITVIHWGQVIAEGTPDELRRNEWVQRSNLGALQ</sequence>
<evidence type="ECO:0000256" key="4">
    <source>
        <dbReference type="ARBA" id="ARBA00022840"/>
    </source>
</evidence>
<keyword evidence="7" id="KW-1185">Reference proteome</keyword>
<keyword evidence="4 6" id="KW-0067">ATP-binding</keyword>
<dbReference type="InterPro" id="IPR051120">
    <property type="entry name" value="ABC_AA/LPS_Transport"/>
</dbReference>
<keyword evidence="2" id="KW-0472">Membrane</keyword>
<comment type="caution">
    <text evidence="6">The sequence shown here is derived from an EMBL/GenBank/DDBJ whole genome shotgun (WGS) entry which is preliminary data.</text>
</comment>
<dbReference type="PROSITE" id="PS50893">
    <property type="entry name" value="ABC_TRANSPORTER_2"/>
    <property type="match status" value="1"/>
</dbReference>
<dbReference type="Proteomes" id="UP000737171">
    <property type="component" value="Unassembled WGS sequence"/>
</dbReference>
<dbReference type="SMART" id="SM00382">
    <property type="entry name" value="AAA"/>
    <property type="match status" value="1"/>
</dbReference>
<dbReference type="InterPro" id="IPR003439">
    <property type="entry name" value="ABC_transporter-like_ATP-bd"/>
</dbReference>
<dbReference type="CDD" id="cd03219">
    <property type="entry name" value="ABC_Mj1267_LivG_branched"/>
    <property type="match status" value="1"/>
</dbReference>
<dbReference type="SUPFAM" id="SSF52540">
    <property type="entry name" value="P-loop containing nucleoside triphosphate hydrolases"/>
    <property type="match status" value="1"/>
</dbReference>
<evidence type="ECO:0000256" key="3">
    <source>
        <dbReference type="ARBA" id="ARBA00022741"/>
    </source>
</evidence>
<dbReference type="InterPro" id="IPR027417">
    <property type="entry name" value="P-loop_NTPase"/>
</dbReference>
<organism evidence="6 7">
    <name type="scientific">Pseudaquabacterium terrae</name>
    <dbReference type="NCBI Taxonomy" id="2732868"/>
    <lineage>
        <taxon>Bacteria</taxon>
        <taxon>Pseudomonadati</taxon>
        <taxon>Pseudomonadota</taxon>
        <taxon>Betaproteobacteria</taxon>
        <taxon>Burkholderiales</taxon>
        <taxon>Sphaerotilaceae</taxon>
        <taxon>Pseudaquabacterium</taxon>
    </lineage>
</organism>
<dbReference type="GO" id="GO:0005524">
    <property type="term" value="F:ATP binding"/>
    <property type="evidence" value="ECO:0007669"/>
    <property type="project" value="UniProtKB-KW"/>
</dbReference>
<dbReference type="RefSeq" id="WP_173130836.1">
    <property type="nucleotide sequence ID" value="NZ_JABRWJ010000009.1"/>
</dbReference>
<dbReference type="Pfam" id="PF00005">
    <property type="entry name" value="ABC_tran"/>
    <property type="match status" value="1"/>
</dbReference>
<evidence type="ECO:0000259" key="5">
    <source>
        <dbReference type="PROSITE" id="PS50893"/>
    </source>
</evidence>
<keyword evidence="1" id="KW-0813">Transport</keyword>
<gene>
    <name evidence="6" type="ORF">HLB44_28070</name>
</gene>
<feature type="domain" description="ABC transporter" evidence="5">
    <location>
        <begin position="4"/>
        <end position="245"/>
    </location>
</feature>
<keyword evidence="3" id="KW-0547">Nucleotide-binding</keyword>
<dbReference type="PROSITE" id="PS00211">
    <property type="entry name" value="ABC_TRANSPORTER_1"/>
    <property type="match status" value="1"/>
</dbReference>
<protein>
    <submittedName>
        <fullName evidence="6">ABC transporter ATP-binding protein</fullName>
    </submittedName>
</protein>
<evidence type="ECO:0000313" key="7">
    <source>
        <dbReference type="Proteomes" id="UP000737171"/>
    </source>
</evidence>
<reference evidence="6 7" key="1">
    <citation type="submission" date="2020-05" db="EMBL/GenBank/DDBJ databases">
        <title>Aquincola sp. isolate from soil.</title>
        <authorList>
            <person name="Han J."/>
            <person name="Kim D.-U."/>
        </authorList>
    </citation>
    <scope>NUCLEOTIDE SEQUENCE [LARGE SCALE GENOMIC DNA]</scope>
    <source>
        <strain evidence="6 7">S2</strain>
    </source>
</reference>
<dbReference type="Gene3D" id="3.40.50.300">
    <property type="entry name" value="P-loop containing nucleotide triphosphate hydrolases"/>
    <property type="match status" value="1"/>
</dbReference>
<dbReference type="InterPro" id="IPR017871">
    <property type="entry name" value="ABC_transporter-like_CS"/>
</dbReference>
<accession>A0ABX2EQH9</accession>
<dbReference type="PANTHER" id="PTHR45772:SF2">
    <property type="entry name" value="ABC TRANSPORTER ATP-BINDING PROTEIN"/>
    <property type="match status" value="1"/>
</dbReference>
<keyword evidence="2" id="KW-1003">Cell membrane</keyword>
<evidence type="ECO:0000256" key="1">
    <source>
        <dbReference type="ARBA" id="ARBA00022448"/>
    </source>
</evidence>
<dbReference type="PANTHER" id="PTHR45772">
    <property type="entry name" value="CONSERVED COMPONENT OF ABC TRANSPORTER FOR NATURAL AMINO ACIDS-RELATED"/>
    <property type="match status" value="1"/>
</dbReference>
<dbReference type="EMBL" id="JABRWJ010000009">
    <property type="protein sequence ID" value="NRF70868.1"/>
    <property type="molecule type" value="Genomic_DNA"/>
</dbReference>
<name>A0ABX2EQH9_9BURK</name>
<proteinExistence type="predicted"/>
<dbReference type="InterPro" id="IPR003593">
    <property type="entry name" value="AAA+_ATPase"/>
</dbReference>
<evidence type="ECO:0000256" key="2">
    <source>
        <dbReference type="ARBA" id="ARBA00022475"/>
    </source>
</evidence>
<evidence type="ECO:0000313" key="6">
    <source>
        <dbReference type="EMBL" id="NRF70868.1"/>
    </source>
</evidence>